<keyword evidence="2" id="KW-1185">Reference proteome</keyword>
<evidence type="ECO:0000313" key="2">
    <source>
        <dbReference type="Proteomes" id="UP001311915"/>
    </source>
</evidence>
<gene>
    <name evidence="1" type="ORF">R3W88_029541</name>
</gene>
<accession>A0AAV9K5L7</accession>
<proteinExistence type="predicted"/>
<organism evidence="1 2">
    <name type="scientific">Solanum pinnatisectum</name>
    <name type="common">tansyleaf nightshade</name>
    <dbReference type="NCBI Taxonomy" id="50273"/>
    <lineage>
        <taxon>Eukaryota</taxon>
        <taxon>Viridiplantae</taxon>
        <taxon>Streptophyta</taxon>
        <taxon>Embryophyta</taxon>
        <taxon>Tracheophyta</taxon>
        <taxon>Spermatophyta</taxon>
        <taxon>Magnoliopsida</taxon>
        <taxon>eudicotyledons</taxon>
        <taxon>Gunneridae</taxon>
        <taxon>Pentapetalae</taxon>
        <taxon>asterids</taxon>
        <taxon>lamiids</taxon>
        <taxon>Solanales</taxon>
        <taxon>Solanaceae</taxon>
        <taxon>Solanoideae</taxon>
        <taxon>Solaneae</taxon>
        <taxon>Solanum</taxon>
    </lineage>
</organism>
<evidence type="ECO:0000313" key="1">
    <source>
        <dbReference type="EMBL" id="KAK4708616.1"/>
    </source>
</evidence>
<sequence>MVLLIFSEWIKKGFKNLENKRKTLVFNYEFQSKLIERNKTCSATAEEEQKKLLIEFRNDCDRLQAEYDKWLPIVKRFKQRSCNKLVLVMKNFYEITYYILLSFV</sequence>
<dbReference type="Proteomes" id="UP001311915">
    <property type="component" value="Unassembled WGS sequence"/>
</dbReference>
<dbReference type="AlphaFoldDB" id="A0AAV9K5L7"/>
<reference evidence="1 2" key="1">
    <citation type="submission" date="2023-10" db="EMBL/GenBank/DDBJ databases">
        <title>Genome-Wide Identification Analysis in wild type Solanum Pinnatisectum Reveals Some Genes Defensing Phytophthora Infestans.</title>
        <authorList>
            <person name="Sun C."/>
        </authorList>
    </citation>
    <scope>NUCLEOTIDE SEQUENCE [LARGE SCALE GENOMIC DNA]</scope>
    <source>
        <strain evidence="1">LQN</strain>
        <tissue evidence="1">Leaf</tissue>
    </source>
</reference>
<comment type="caution">
    <text evidence="1">The sequence shown here is derived from an EMBL/GenBank/DDBJ whole genome shotgun (WGS) entry which is preliminary data.</text>
</comment>
<protein>
    <submittedName>
        <fullName evidence="1">Uncharacterized protein</fullName>
    </submittedName>
</protein>
<dbReference type="EMBL" id="JAWPEI010000012">
    <property type="protein sequence ID" value="KAK4708616.1"/>
    <property type="molecule type" value="Genomic_DNA"/>
</dbReference>
<name>A0AAV9K5L7_9SOLN</name>